<evidence type="ECO:0000259" key="11">
    <source>
        <dbReference type="Pfam" id="PF01514"/>
    </source>
</evidence>
<dbReference type="Pfam" id="PF08345">
    <property type="entry name" value="YscJ_FliF_C"/>
    <property type="match status" value="1"/>
</dbReference>
<feature type="domain" description="Flagellar M-ring N-terminal" evidence="11">
    <location>
        <begin position="50"/>
        <end position="224"/>
    </location>
</feature>
<dbReference type="GO" id="GO:0003774">
    <property type="term" value="F:cytoskeletal motor activity"/>
    <property type="evidence" value="ECO:0007669"/>
    <property type="project" value="InterPro"/>
</dbReference>
<dbReference type="PRINTS" id="PR01009">
    <property type="entry name" value="FLGMRINGFLIF"/>
</dbReference>
<evidence type="ECO:0000256" key="2">
    <source>
        <dbReference type="ARBA" id="ARBA00004651"/>
    </source>
</evidence>
<evidence type="ECO:0000256" key="1">
    <source>
        <dbReference type="ARBA" id="ARBA00004117"/>
    </source>
</evidence>
<dbReference type="EMBL" id="UOFX01000010">
    <property type="protein sequence ID" value="VAX05846.1"/>
    <property type="molecule type" value="Genomic_DNA"/>
</dbReference>
<keyword evidence="7 10" id="KW-0472">Membrane</keyword>
<dbReference type="GO" id="GO:0071973">
    <property type="term" value="P:bacterial-type flagellum-dependent cell motility"/>
    <property type="evidence" value="ECO:0007669"/>
    <property type="project" value="InterPro"/>
</dbReference>
<accession>A0A3B1AIW7</accession>
<keyword evidence="13" id="KW-0282">Flagellum</keyword>
<dbReference type="NCBIfam" id="TIGR00206">
    <property type="entry name" value="fliF"/>
    <property type="match status" value="1"/>
</dbReference>
<evidence type="ECO:0000259" key="12">
    <source>
        <dbReference type="Pfam" id="PF08345"/>
    </source>
</evidence>
<evidence type="ECO:0000256" key="6">
    <source>
        <dbReference type="ARBA" id="ARBA00022989"/>
    </source>
</evidence>
<keyword evidence="13" id="KW-0969">Cilium</keyword>
<keyword evidence="4" id="KW-1003">Cell membrane</keyword>
<reference evidence="13" key="1">
    <citation type="submission" date="2018-06" db="EMBL/GenBank/DDBJ databases">
        <authorList>
            <person name="Zhirakovskaya E."/>
        </authorList>
    </citation>
    <scope>NUCLEOTIDE SEQUENCE</scope>
</reference>
<evidence type="ECO:0000256" key="3">
    <source>
        <dbReference type="ARBA" id="ARBA00007971"/>
    </source>
</evidence>
<evidence type="ECO:0000256" key="8">
    <source>
        <dbReference type="ARBA" id="ARBA00023143"/>
    </source>
</evidence>
<feature type="transmembrane region" description="Helical" evidence="10">
    <location>
        <begin position="28"/>
        <end position="49"/>
    </location>
</feature>
<evidence type="ECO:0000256" key="10">
    <source>
        <dbReference type="SAM" id="Phobius"/>
    </source>
</evidence>
<protein>
    <submittedName>
        <fullName evidence="13">Flagellar M-ring protein FliF</fullName>
    </submittedName>
</protein>
<keyword evidence="6 10" id="KW-1133">Transmembrane helix</keyword>
<dbReference type="InterPro" id="IPR045851">
    <property type="entry name" value="AMP-bd_C_sf"/>
</dbReference>
<feature type="region of interest" description="Disordered" evidence="9">
    <location>
        <begin position="287"/>
        <end position="349"/>
    </location>
</feature>
<keyword evidence="5 10" id="KW-0812">Transmembrane</keyword>
<dbReference type="PANTHER" id="PTHR30046:SF0">
    <property type="entry name" value="FLAGELLAR M-RING PROTEIN"/>
    <property type="match status" value="1"/>
</dbReference>
<feature type="compositionally biased region" description="Polar residues" evidence="9">
    <location>
        <begin position="339"/>
        <end position="349"/>
    </location>
</feature>
<dbReference type="PANTHER" id="PTHR30046">
    <property type="entry name" value="FLAGELLAR M-RING PROTEIN"/>
    <property type="match status" value="1"/>
</dbReference>
<comment type="similarity">
    <text evidence="3">Belongs to the FliF family.</text>
</comment>
<dbReference type="PIRSF" id="PIRSF004862">
    <property type="entry name" value="FliF"/>
    <property type="match status" value="1"/>
</dbReference>
<sequence>MASANPETTELAYPVPQGLMANPAVRQLLALITLAASIALGIVIAMWAWTPNYTMLYGSLAEKDASEVVDALQQGGIEFKVDQATGGVMVPSSAVQEARLKLAGQGLPRGNGLGFELLQQETGFGTSRLVEAARYQRAMEGELARTISTISSVQTARVHLAVPKQSVFVRKRKKTSASVVVKLYPGRILEKGQVASIVYLVSSSVPELEAGGVTVVDHKGTLLSGQSDTREMMLSTSQFNYTKQLEEHYKYRIEDILTPILGAASVRAQVTAEVDFTLVEKTEEAFNPKGADKGATLRSEQIQEERSRLSGAQGVPGALSNQPPAGGVAPEKAGPYQSADASGTPINTSTQATRNYEVDKTISHTRLPTTSLRRLSVAVVVDNPAGDAKGNTVKQGGNAGERTPEELERITELVKQAMGFSEARGDTVSIINAPFQLPPEPAALPEEAIWEKAWVWDLGRQIGGAILVLTMIFVVLKPAMKKLMTVPAGMAMSMDGRQLALAGGHVGAEVDEVDEYGEPVKLPGPGEYERTLDAARGMVQKDPKRVAQVVKKWVAEDAG</sequence>
<keyword evidence="13" id="KW-0966">Cell projection</keyword>
<proteinExistence type="inferred from homology"/>
<dbReference type="GO" id="GO:0009431">
    <property type="term" value="C:bacterial-type flagellum basal body, MS ring"/>
    <property type="evidence" value="ECO:0007669"/>
    <property type="project" value="InterPro"/>
</dbReference>
<dbReference type="InterPro" id="IPR013556">
    <property type="entry name" value="Flag_M-ring_C"/>
</dbReference>
<dbReference type="InterPro" id="IPR043427">
    <property type="entry name" value="YscJ/FliF"/>
</dbReference>
<evidence type="ECO:0000256" key="7">
    <source>
        <dbReference type="ARBA" id="ARBA00023136"/>
    </source>
</evidence>
<evidence type="ECO:0000256" key="9">
    <source>
        <dbReference type="SAM" id="MobiDB-lite"/>
    </source>
</evidence>
<dbReference type="Gene3D" id="3.30.70.1530">
    <property type="entry name" value="Hypothetical protein rpa1041"/>
    <property type="match status" value="1"/>
</dbReference>
<evidence type="ECO:0000313" key="13">
    <source>
        <dbReference type="EMBL" id="VAX05846.1"/>
    </source>
</evidence>
<dbReference type="AlphaFoldDB" id="A0A3B1AIW7"/>
<feature type="domain" description="Flagellar M-ring C-terminal" evidence="12">
    <location>
        <begin position="257"/>
        <end position="435"/>
    </location>
</feature>
<dbReference type="Pfam" id="PF01514">
    <property type="entry name" value="YscJ_FliF"/>
    <property type="match status" value="1"/>
</dbReference>
<dbReference type="GO" id="GO:0005886">
    <property type="term" value="C:plasma membrane"/>
    <property type="evidence" value="ECO:0007669"/>
    <property type="project" value="UniProtKB-SubCell"/>
</dbReference>
<dbReference type="InterPro" id="IPR006182">
    <property type="entry name" value="FliF_N_dom"/>
</dbReference>
<dbReference type="InterPro" id="IPR000067">
    <property type="entry name" value="FlgMring_FliF"/>
</dbReference>
<comment type="subcellular location">
    <subcellularLocation>
        <location evidence="1">Bacterial flagellum basal body</location>
    </subcellularLocation>
    <subcellularLocation>
        <location evidence="2">Cell membrane</location>
        <topology evidence="2">Multi-pass membrane protein</topology>
    </subcellularLocation>
</comment>
<evidence type="ECO:0000256" key="5">
    <source>
        <dbReference type="ARBA" id="ARBA00022692"/>
    </source>
</evidence>
<gene>
    <name evidence="13" type="ORF">MNBD_GAMMA26-598</name>
</gene>
<organism evidence="13">
    <name type="scientific">hydrothermal vent metagenome</name>
    <dbReference type="NCBI Taxonomy" id="652676"/>
    <lineage>
        <taxon>unclassified sequences</taxon>
        <taxon>metagenomes</taxon>
        <taxon>ecological metagenomes</taxon>
    </lineage>
</organism>
<keyword evidence="8" id="KW-0975">Bacterial flagellum</keyword>
<evidence type="ECO:0000256" key="4">
    <source>
        <dbReference type="ARBA" id="ARBA00022475"/>
    </source>
</evidence>
<name>A0A3B1AIW7_9ZZZZ</name>
<dbReference type="Gene3D" id="3.30.300.30">
    <property type="match status" value="1"/>
</dbReference>